<organism evidence="4">
    <name type="scientific">Melampsora larici-populina (strain 98AG31 / pathotype 3-4-7)</name>
    <name type="common">Poplar leaf rust fungus</name>
    <dbReference type="NCBI Taxonomy" id="747676"/>
    <lineage>
        <taxon>Eukaryota</taxon>
        <taxon>Fungi</taxon>
        <taxon>Dikarya</taxon>
        <taxon>Basidiomycota</taxon>
        <taxon>Pucciniomycotina</taxon>
        <taxon>Pucciniomycetes</taxon>
        <taxon>Pucciniales</taxon>
        <taxon>Melampsoraceae</taxon>
        <taxon>Melampsora</taxon>
    </lineage>
</organism>
<dbReference type="Proteomes" id="UP000001072">
    <property type="component" value="Unassembled WGS sequence"/>
</dbReference>
<dbReference type="HOGENOM" id="CLU_778622_0_0_1"/>
<name>F4R4R2_MELLP</name>
<keyword evidence="2" id="KW-0812">Transmembrane</keyword>
<dbReference type="EMBL" id="GL883090">
    <property type="protein sequence ID" value="EGG12853.1"/>
    <property type="molecule type" value="Genomic_DNA"/>
</dbReference>
<reference evidence="4" key="1">
    <citation type="journal article" date="2011" name="Proc. Natl. Acad. Sci. U.S.A.">
        <title>Obligate biotrophy features unraveled by the genomic analysis of rust fungi.</title>
        <authorList>
            <person name="Duplessis S."/>
            <person name="Cuomo C.A."/>
            <person name="Lin Y.-C."/>
            <person name="Aerts A."/>
            <person name="Tisserant E."/>
            <person name="Veneault-Fourrey C."/>
            <person name="Joly D.L."/>
            <person name="Hacquard S."/>
            <person name="Amselem J."/>
            <person name="Cantarel B.L."/>
            <person name="Chiu R."/>
            <person name="Coutinho P.M."/>
            <person name="Feau N."/>
            <person name="Field M."/>
            <person name="Frey P."/>
            <person name="Gelhaye E."/>
            <person name="Goldberg J."/>
            <person name="Grabherr M.G."/>
            <person name="Kodira C.D."/>
            <person name="Kohler A."/>
            <person name="Kuees U."/>
            <person name="Lindquist E.A."/>
            <person name="Lucas S.M."/>
            <person name="Mago R."/>
            <person name="Mauceli E."/>
            <person name="Morin E."/>
            <person name="Murat C."/>
            <person name="Pangilinan J.L."/>
            <person name="Park R."/>
            <person name="Pearson M."/>
            <person name="Quesneville H."/>
            <person name="Rouhier N."/>
            <person name="Sakthikumar S."/>
            <person name="Salamov A.A."/>
            <person name="Schmutz J."/>
            <person name="Selles B."/>
            <person name="Shapiro H."/>
            <person name="Tanguay P."/>
            <person name="Tuskan G.A."/>
            <person name="Henrissat B."/>
            <person name="Van de Peer Y."/>
            <person name="Rouze P."/>
            <person name="Ellis J.G."/>
            <person name="Dodds P.N."/>
            <person name="Schein J.E."/>
            <person name="Zhong S."/>
            <person name="Hamelin R.C."/>
            <person name="Grigoriev I.V."/>
            <person name="Szabo L.J."/>
            <person name="Martin F."/>
        </authorList>
    </citation>
    <scope>NUCLEOTIDE SEQUENCE [LARGE SCALE GENOMIC DNA]</scope>
    <source>
        <strain evidence="4">98AG31 / pathotype 3-4-7</strain>
    </source>
</reference>
<keyword evidence="4" id="KW-1185">Reference proteome</keyword>
<sequence>MTTYLTSSTSRHAKQTVSVSSASVSSVTPTATHIASTSPTTSSHPTIPSNRPTSYSIPVSGSLGTKTSLGLPVNSIQIVFGPATPTATAKSTKDLTSASHFGPVAITFLVLGVLLALIGLSVIVLLLRIQKSRRRDAHDFSDVSSNNPASEPASLYEASEPASLYENPNELQVDRTSFRASTPRQVFYLADCNRASSFISSPAQSFDITRLSTRYVHKSARSSAMTLRVDGPVYEPSYRLSSDTCMVMDPLMMKKTIPPQNASNHSSFMSDNSLYGTLAHRSAARVSIPPLPQARPKLSMIKHLNQGIRRSISNMSHASTRKVSGIAQDIPALPAEVFQDRP</sequence>
<evidence type="ECO:0000256" key="1">
    <source>
        <dbReference type="SAM" id="MobiDB-lite"/>
    </source>
</evidence>
<dbReference type="VEuPathDB" id="FungiDB:MELLADRAFT_70543"/>
<dbReference type="RefSeq" id="XP_007403791.1">
    <property type="nucleotide sequence ID" value="XM_007403729.1"/>
</dbReference>
<feature type="region of interest" description="Disordered" evidence="1">
    <location>
        <begin position="137"/>
        <end position="159"/>
    </location>
</feature>
<evidence type="ECO:0000256" key="2">
    <source>
        <dbReference type="SAM" id="Phobius"/>
    </source>
</evidence>
<evidence type="ECO:0000313" key="4">
    <source>
        <dbReference type="Proteomes" id="UP000001072"/>
    </source>
</evidence>
<proteinExistence type="predicted"/>
<feature type="transmembrane region" description="Helical" evidence="2">
    <location>
        <begin position="104"/>
        <end position="127"/>
    </location>
</feature>
<gene>
    <name evidence="3" type="ORF">MELLADRAFT_70543</name>
</gene>
<accession>F4R4R2</accession>
<feature type="region of interest" description="Disordered" evidence="1">
    <location>
        <begin position="30"/>
        <end position="59"/>
    </location>
</feature>
<feature type="compositionally biased region" description="Low complexity" evidence="1">
    <location>
        <begin position="30"/>
        <end position="49"/>
    </location>
</feature>
<feature type="compositionally biased region" description="Polar residues" evidence="1">
    <location>
        <begin position="50"/>
        <end position="59"/>
    </location>
</feature>
<dbReference type="GeneID" id="18931557"/>
<dbReference type="InParanoid" id="F4R4R2"/>
<keyword evidence="2" id="KW-0472">Membrane</keyword>
<dbReference type="AlphaFoldDB" id="F4R4R2"/>
<protein>
    <submittedName>
        <fullName evidence="3">Uncharacterized protein</fullName>
    </submittedName>
</protein>
<evidence type="ECO:0000313" key="3">
    <source>
        <dbReference type="EMBL" id="EGG12853.1"/>
    </source>
</evidence>
<dbReference type="KEGG" id="mlr:MELLADRAFT_70543"/>
<keyword evidence="2" id="KW-1133">Transmembrane helix</keyword>